<sequence length="95" mass="10881">MTAATHRSDVEKLGNRADRVSVRCWPGIETKVMTSCTNCLREGVRQAVVPPWVRLRARPRWDKSVYFRAVAELLLLADIAAKLPVRYRPTYKKLA</sequence>
<evidence type="ECO:0000313" key="2">
    <source>
        <dbReference type="Proteomes" id="UP000323300"/>
    </source>
</evidence>
<dbReference type="EMBL" id="FOSL01000025">
    <property type="protein sequence ID" value="SFL03946.1"/>
    <property type="molecule type" value="Genomic_DNA"/>
</dbReference>
<name>A0A1I4EHT6_9HYPH</name>
<proteinExistence type="predicted"/>
<evidence type="ECO:0000313" key="1">
    <source>
        <dbReference type="EMBL" id="SFL03946.1"/>
    </source>
</evidence>
<dbReference type="Proteomes" id="UP000323300">
    <property type="component" value="Unassembled WGS sequence"/>
</dbReference>
<reference evidence="1 2" key="1">
    <citation type="submission" date="2016-10" db="EMBL/GenBank/DDBJ databases">
        <authorList>
            <person name="Varghese N."/>
            <person name="Submissions S."/>
        </authorList>
    </citation>
    <scope>NUCLEOTIDE SEQUENCE [LARGE SCALE GENOMIC DNA]</scope>
    <source>
        <strain evidence="1 2">DSM 21822</strain>
    </source>
</reference>
<accession>A0A1I4EHT6</accession>
<gene>
    <name evidence="1" type="ORF">SAMN04488498_12560</name>
</gene>
<organism evidence="1 2">
    <name type="scientific">Neomesorhizobium albiziae</name>
    <dbReference type="NCBI Taxonomy" id="335020"/>
    <lineage>
        <taxon>Bacteria</taxon>
        <taxon>Pseudomonadati</taxon>
        <taxon>Pseudomonadota</taxon>
        <taxon>Alphaproteobacteria</taxon>
        <taxon>Hyphomicrobiales</taxon>
        <taxon>Phyllobacteriaceae</taxon>
        <taxon>Neomesorhizobium</taxon>
    </lineage>
</organism>
<keyword evidence="2" id="KW-1185">Reference proteome</keyword>
<protein>
    <submittedName>
        <fullName evidence="1">Uncharacterized protein</fullName>
    </submittedName>
</protein>
<dbReference type="AlphaFoldDB" id="A0A1I4EHT6"/>